<gene>
    <name evidence="9" type="ORF">CKO43_19970</name>
</gene>
<dbReference type="PANTHER" id="PTHR43806">
    <property type="entry name" value="PEPTIDASE S8"/>
    <property type="match status" value="1"/>
</dbReference>
<evidence type="ECO:0000259" key="8">
    <source>
        <dbReference type="Pfam" id="PF00082"/>
    </source>
</evidence>
<dbReference type="Pfam" id="PF17957">
    <property type="entry name" value="Big_7"/>
    <property type="match status" value="2"/>
</dbReference>
<dbReference type="Gene3D" id="3.40.50.200">
    <property type="entry name" value="Peptidase S8/S53 domain"/>
    <property type="match status" value="1"/>
</dbReference>
<comment type="caution">
    <text evidence="9">The sequence shown here is derived from an EMBL/GenBank/DDBJ whole genome shotgun (WGS) entry which is preliminary data.</text>
</comment>
<comment type="similarity">
    <text evidence="1 5 6">Belongs to the peptidase S8 family.</text>
</comment>
<dbReference type="PROSITE" id="PS00138">
    <property type="entry name" value="SUBTILASE_SER"/>
    <property type="match status" value="1"/>
</dbReference>
<keyword evidence="3 5" id="KW-0378">Hydrolase</keyword>
<dbReference type="PROSITE" id="PS51892">
    <property type="entry name" value="SUBTILASE"/>
    <property type="match status" value="1"/>
</dbReference>
<feature type="chain" id="PRO_5045166009" evidence="7">
    <location>
        <begin position="31"/>
        <end position="590"/>
    </location>
</feature>
<proteinExistence type="inferred from homology"/>
<evidence type="ECO:0000256" key="4">
    <source>
        <dbReference type="ARBA" id="ARBA00022825"/>
    </source>
</evidence>
<dbReference type="InterPro" id="IPR050131">
    <property type="entry name" value="Peptidase_S8_subtilisin-like"/>
</dbReference>
<feature type="active site" description="Charge relay system" evidence="5">
    <location>
        <position position="179"/>
    </location>
</feature>
<keyword evidence="2 5" id="KW-0645">Protease</keyword>
<feature type="active site" description="Charge relay system" evidence="5">
    <location>
        <position position="331"/>
    </location>
</feature>
<dbReference type="PANTHER" id="PTHR43806:SF11">
    <property type="entry name" value="CEREVISIN-RELATED"/>
    <property type="match status" value="1"/>
</dbReference>
<feature type="active site" description="Charge relay system" evidence="5">
    <location>
        <position position="146"/>
    </location>
</feature>
<evidence type="ECO:0000313" key="10">
    <source>
        <dbReference type="Proteomes" id="UP001041814"/>
    </source>
</evidence>
<dbReference type="InterPro" id="IPR000209">
    <property type="entry name" value="Peptidase_S8/S53_dom"/>
</dbReference>
<reference evidence="9" key="2">
    <citation type="journal article" date="2020" name="Microorganisms">
        <title>Osmotic Adaptation and Compatible Solute Biosynthesis of Phototrophic Bacteria as Revealed from Genome Analyses.</title>
        <authorList>
            <person name="Imhoff J.F."/>
            <person name="Rahn T."/>
            <person name="Kunzel S."/>
            <person name="Keller A."/>
            <person name="Neulinger S.C."/>
        </authorList>
    </citation>
    <scope>NUCLEOTIDE SEQUENCE</scope>
    <source>
        <strain evidence="9">IM 151</strain>
    </source>
</reference>
<name>A0ABS1DY72_RUBGE</name>
<evidence type="ECO:0000256" key="2">
    <source>
        <dbReference type="ARBA" id="ARBA00022670"/>
    </source>
</evidence>
<feature type="signal peptide" evidence="7">
    <location>
        <begin position="1"/>
        <end position="30"/>
    </location>
</feature>
<dbReference type="SUPFAM" id="SSF52743">
    <property type="entry name" value="Subtilisin-like"/>
    <property type="match status" value="1"/>
</dbReference>
<keyword evidence="4 5" id="KW-0720">Serine protease</keyword>
<evidence type="ECO:0000256" key="3">
    <source>
        <dbReference type="ARBA" id="ARBA00022801"/>
    </source>
</evidence>
<sequence length="590" mass="58690">MTSVPHPGLRHTLTAVALAAAAFTTLPALAAAGEDGAARRLLVMPRAGLPDADFRALLAVHGGQARKMGQSSLYVVDLAAGVSGRSVQSRLARHRLLKFAELDRRIEPAYAANDPYLGSEWHLTTISAPAAWDLSQGAGVTIAILDSGVDGTHPDLAARMVAGWNFYDGSADTSDANGHGTAVAGAAAATSDNATGVAAVAGKASLMPVRIADANAYAYWSTVAQGLTWAADHGARVANVSYNGVAGSSSIASAANYMRSKGGLVVVAAGNDGTDPGYAATTAMIPVAATDGSDQRVGWSNYGAFVALAAPGANIWTTNRGGGYAAWSGTSFSSPITAGVVALMMARRPDLPNTTIESLLYASAKDLGAAGRDSNFGWGRVDAAAAVNAAANAAPAADTTAPAVAIGAPAAGASVSGTVTVDVAASDAVGVARVELSVGGTTVGIDGVAPYAFAWDTTGVANGSNTLQAVAYDAAGNRAVSSAVTVNVANAVTTPVADTTAPKVLLVNPVAGSVSGTVTVSVSASDDRGAAGIKHKLYVDGSQVASGSGATLSYAWNTKRVRAGSHTLKVVSTDAAANSASASVVVTVVR</sequence>
<keyword evidence="7" id="KW-0732">Signal</keyword>
<dbReference type="InterPro" id="IPR023827">
    <property type="entry name" value="Peptidase_S8_Asp-AS"/>
</dbReference>
<dbReference type="InterPro" id="IPR013783">
    <property type="entry name" value="Ig-like_fold"/>
</dbReference>
<evidence type="ECO:0000313" key="9">
    <source>
        <dbReference type="EMBL" id="MBK1715042.1"/>
    </source>
</evidence>
<dbReference type="Proteomes" id="UP001041814">
    <property type="component" value="Unassembled WGS sequence"/>
</dbReference>
<dbReference type="RefSeq" id="WP_200379745.1">
    <property type="nucleotide sequence ID" value="NZ_NRRU01000093.1"/>
</dbReference>
<evidence type="ECO:0000256" key="6">
    <source>
        <dbReference type="RuleBase" id="RU003355"/>
    </source>
</evidence>
<dbReference type="InterPro" id="IPR017315">
    <property type="entry name" value="Pep_S8A_subtilisin_pbac-2"/>
</dbReference>
<accession>A0ABS1DY72</accession>
<protein>
    <submittedName>
        <fullName evidence="9">Peptidase S8</fullName>
    </submittedName>
</protein>
<evidence type="ECO:0000256" key="1">
    <source>
        <dbReference type="ARBA" id="ARBA00011073"/>
    </source>
</evidence>
<dbReference type="Pfam" id="PF00082">
    <property type="entry name" value="Peptidase_S8"/>
    <property type="match status" value="1"/>
</dbReference>
<reference evidence="9" key="1">
    <citation type="submission" date="2017-08" db="EMBL/GenBank/DDBJ databases">
        <authorList>
            <person name="Imhoff J.F."/>
            <person name="Rahn T."/>
            <person name="Kuenzel S."/>
            <person name="Neulinger S.C."/>
        </authorList>
    </citation>
    <scope>NUCLEOTIDE SEQUENCE</scope>
    <source>
        <strain evidence="9">IM 151</strain>
    </source>
</reference>
<feature type="domain" description="Peptidase S8/S53" evidence="8">
    <location>
        <begin position="137"/>
        <end position="379"/>
    </location>
</feature>
<organism evidence="9 10">
    <name type="scientific">Rubrivivax gelatinosus</name>
    <name type="common">Rhodocyclus gelatinosus</name>
    <name type="synonym">Rhodopseudomonas gelatinosa</name>
    <dbReference type="NCBI Taxonomy" id="28068"/>
    <lineage>
        <taxon>Bacteria</taxon>
        <taxon>Pseudomonadati</taxon>
        <taxon>Pseudomonadota</taxon>
        <taxon>Betaproteobacteria</taxon>
        <taxon>Burkholderiales</taxon>
        <taxon>Sphaerotilaceae</taxon>
        <taxon>Rubrivivax</taxon>
    </lineage>
</organism>
<dbReference type="InterPro" id="IPR023828">
    <property type="entry name" value="Peptidase_S8_Ser-AS"/>
</dbReference>
<dbReference type="Gene3D" id="2.60.40.10">
    <property type="entry name" value="Immunoglobulins"/>
    <property type="match status" value="2"/>
</dbReference>
<dbReference type="InterPro" id="IPR015500">
    <property type="entry name" value="Peptidase_S8_subtilisin-rel"/>
</dbReference>
<dbReference type="PIRSF" id="PIRSF037901">
    <property type="entry name" value="Subtilisin_rel_Nmul_A1891"/>
    <property type="match status" value="1"/>
</dbReference>
<dbReference type="PROSITE" id="PS00137">
    <property type="entry name" value="SUBTILASE_HIS"/>
    <property type="match status" value="1"/>
</dbReference>
<dbReference type="PRINTS" id="PR00723">
    <property type="entry name" value="SUBTILISIN"/>
</dbReference>
<dbReference type="EMBL" id="NRRU01000093">
    <property type="protein sequence ID" value="MBK1715042.1"/>
    <property type="molecule type" value="Genomic_DNA"/>
</dbReference>
<dbReference type="InterPro" id="IPR022398">
    <property type="entry name" value="Peptidase_S8_His-AS"/>
</dbReference>
<evidence type="ECO:0000256" key="5">
    <source>
        <dbReference type="PROSITE-ProRule" id="PRU01240"/>
    </source>
</evidence>
<dbReference type="PROSITE" id="PS00136">
    <property type="entry name" value="SUBTILASE_ASP"/>
    <property type="match status" value="1"/>
</dbReference>
<dbReference type="InterPro" id="IPR036852">
    <property type="entry name" value="Peptidase_S8/S53_dom_sf"/>
</dbReference>
<evidence type="ECO:0000256" key="7">
    <source>
        <dbReference type="SAM" id="SignalP"/>
    </source>
</evidence>
<keyword evidence="10" id="KW-1185">Reference proteome</keyword>